<dbReference type="CTD" id="6364"/>
<keyword evidence="8" id="KW-0395">Inflammatory response</keyword>
<dbReference type="Pfam" id="PF00048">
    <property type="entry name" value="IL8"/>
    <property type="match status" value="1"/>
</dbReference>
<feature type="chain" id="PRO_5034402481" description="C-C motif chemokine" evidence="9">
    <location>
        <begin position="28"/>
        <end position="97"/>
    </location>
</feature>
<dbReference type="GO" id="GO:0006954">
    <property type="term" value="P:inflammatory response"/>
    <property type="evidence" value="ECO:0007669"/>
    <property type="project" value="UniProtKB-KW"/>
</dbReference>
<dbReference type="GeneID" id="101594109"/>
<dbReference type="GO" id="GO:0006955">
    <property type="term" value="P:immune response"/>
    <property type="evidence" value="ECO:0007669"/>
    <property type="project" value="InterPro"/>
</dbReference>
<dbReference type="FunFam" id="2.40.50.40:FF:000012">
    <property type="entry name" value="C-C motif chemokine"/>
    <property type="match status" value="1"/>
</dbReference>
<evidence type="ECO:0000259" key="10">
    <source>
        <dbReference type="SMART" id="SM00199"/>
    </source>
</evidence>
<dbReference type="RefSeq" id="XP_004662920.1">
    <property type="nucleotide sequence ID" value="XM_004662863.2"/>
</dbReference>
<dbReference type="GeneTree" id="ENSGT01130000278316"/>
<keyword evidence="3 9" id="KW-0145">Chemotaxis</keyword>
<dbReference type="SMART" id="SM00199">
    <property type="entry name" value="SCY"/>
    <property type="match status" value="1"/>
</dbReference>
<keyword evidence="7" id="KW-1015">Disulfide bond</keyword>
<evidence type="ECO:0000256" key="7">
    <source>
        <dbReference type="ARBA" id="ARBA00023157"/>
    </source>
</evidence>
<dbReference type="Proteomes" id="UP000694385">
    <property type="component" value="Unassembled WGS sequence"/>
</dbReference>
<proteinExistence type="inferred from homology"/>
<dbReference type="OrthoDB" id="8870994at2759"/>
<feature type="signal peptide" evidence="9">
    <location>
        <begin position="1"/>
        <end position="27"/>
    </location>
</feature>
<dbReference type="Gene3D" id="2.40.50.40">
    <property type="match status" value="1"/>
</dbReference>
<dbReference type="PROSITE" id="PS00472">
    <property type="entry name" value="SMALL_CYTOKINES_CC"/>
    <property type="match status" value="1"/>
</dbReference>
<evidence type="ECO:0000256" key="4">
    <source>
        <dbReference type="ARBA" id="ARBA00022514"/>
    </source>
</evidence>
<dbReference type="GO" id="GO:0005615">
    <property type="term" value="C:extracellular space"/>
    <property type="evidence" value="ECO:0007669"/>
    <property type="project" value="UniProtKB-KW"/>
</dbReference>
<dbReference type="PANTHER" id="PTHR12015">
    <property type="entry name" value="SMALL INDUCIBLE CYTOKINE A"/>
    <property type="match status" value="1"/>
</dbReference>
<evidence type="ECO:0000256" key="1">
    <source>
        <dbReference type="ARBA" id="ARBA00004613"/>
    </source>
</evidence>
<dbReference type="AlphaFoldDB" id="A0A8C5NZB0"/>
<reference evidence="11" key="1">
    <citation type="submission" date="2025-08" db="UniProtKB">
        <authorList>
            <consortium name="Ensembl"/>
        </authorList>
    </citation>
    <scope>IDENTIFICATION</scope>
</reference>
<evidence type="ECO:0000313" key="12">
    <source>
        <dbReference type="Proteomes" id="UP000694385"/>
    </source>
</evidence>
<dbReference type="InterPro" id="IPR001811">
    <property type="entry name" value="Chemokine_IL8-like_dom"/>
</dbReference>
<feature type="domain" description="Chemokine interleukin-8-like" evidence="10">
    <location>
        <begin position="30"/>
        <end position="90"/>
    </location>
</feature>
<keyword evidence="6 9" id="KW-0732">Signal</keyword>
<evidence type="ECO:0000256" key="5">
    <source>
        <dbReference type="ARBA" id="ARBA00022525"/>
    </source>
</evidence>
<dbReference type="GO" id="GO:2000406">
    <property type="term" value="P:positive regulation of T cell migration"/>
    <property type="evidence" value="ECO:0007669"/>
    <property type="project" value="Ensembl"/>
</dbReference>
<keyword evidence="5 9" id="KW-0964">Secreted</keyword>
<evidence type="ECO:0000256" key="6">
    <source>
        <dbReference type="ARBA" id="ARBA00022729"/>
    </source>
</evidence>
<evidence type="ECO:0000256" key="9">
    <source>
        <dbReference type="RuleBase" id="RU361150"/>
    </source>
</evidence>
<evidence type="ECO:0000313" key="11">
    <source>
        <dbReference type="Ensembl" id="ENSJJAP00000010664.1"/>
    </source>
</evidence>
<dbReference type="SUPFAM" id="SSF54117">
    <property type="entry name" value="Interleukin 8-like chemokines"/>
    <property type="match status" value="1"/>
</dbReference>
<sequence>MACSSKTLLLLAVGSALLLCLCSQSEAASNFDCCLRYTEKTIPNHLIVGFTKQTANEACDIDAVIFHTKMKLSVCANPKQSWVKKAVQILSRKVKRM</sequence>
<dbReference type="PANTHER" id="PTHR12015:SF108">
    <property type="entry name" value="C-C MOTIF CHEMOKINE 20"/>
    <property type="match status" value="1"/>
</dbReference>
<dbReference type="OMA" id="NWVKQAV"/>
<evidence type="ECO:0000256" key="2">
    <source>
        <dbReference type="ARBA" id="ARBA00010868"/>
    </source>
</evidence>
<dbReference type="Ensembl" id="ENSJJAT00000017126.1">
    <property type="protein sequence ID" value="ENSJJAP00000010664.1"/>
    <property type="gene ID" value="ENSJJAG00000014193.1"/>
</dbReference>
<evidence type="ECO:0000256" key="3">
    <source>
        <dbReference type="ARBA" id="ARBA00022500"/>
    </source>
</evidence>
<dbReference type="GO" id="GO:0031731">
    <property type="term" value="F:CCR6 chemokine receptor binding"/>
    <property type="evidence" value="ECO:0007669"/>
    <property type="project" value="Ensembl"/>
</dbReference>
<dbReference type="InterPro" id="IPR036048">
    <property type="entry name" value="Interleukin_8-like_sf"/>
</dbReference>
<dbReference type="InterPro" id="IPR000827">
    <property type="entry name" value="Chemokine_CC_CS"/>
</dbReference>
<dbReference type="InterPro" id="IPR039809">
    <property type="entry name" value="Chemokine_b/g/d"/>
</dbReference>
<comment type="subcellular location">
    <subcellularLocation>
        <location evidence="1 9">Secreted</location>
    </subcellularLocation>
</comment>
<name>A0A8C5NZB0_JACJA</name>
<evidence type="ECO:0000256" key="8">
    <source>
        <dbReference type="ARBA" id="ARBA00023198"/>
    </source>
</evidence>
<reference evidence="11" key="2">
    <citation type="submission" date="2025-09" db="UniProtKB">
        <authorList>
            <consortium name="Ensembl"/>
        </authorList>
    </citation>
    <scope>IDENTIFICATION</scope>
</reference>
<keyword evidence="4 9" id="KW-0202">Cytokine</keyword>
<dbReference type="GO" id="GO:0008009">
    <property type="term" value="F:chemokine activity"/>
    <property type="evidence" value="ECO:0007669"/>
    <property type="project" value="InterPro"/>
</dbReference>
<accession>A0A8C5NZB0</accession>
<protein>
    <recommendedName>
        <fullName evidence="9">C-C motif chemokine</fullName>
    </recommendedName>
</protein>
<organism evidence="11 12">
    <name type="scientific">Jaculus jaculus</name>
    <name type="common">Lesser Egyptian jerboa</name>
    <dbReference type="NCBI Taxonomy" id="51337"/>
    <lineage>
        <taxon>Eukaryota</taxon>
        <taxon>Metazoa</taxon>
        <taxon>Chordata</taxon>
        <taxon>Craniata</taxon>
        <taxon>Vertebrata</taxon>
        <taxon>Euteleostomi</taxon>
        <taxon>Mammalia</taxon>
        <taxon>Eutheria</taxon>
        <taxon>Euarchontoglires</taxon>
        <taxon>Glires</taxon>
        <taxon>Rodentia</taxon>
        <taxon>Myomorpha</taxon>
        <taxon>Dipodoidea</taxon>
        <taxon>Dipodidae</taxon>
        <taxon>Dipodinae</taxon>
        <taxon>Jaculus</taxon>
    </lineage>
</organism>
<keyword evidence="12" id="KW-1185">Reference proteome</keyword>
<gene>
    <name evidence="11" type="primary">Ccl20</name>
</gene>
<dbReference type="GO" id="GO:0019722">
    <property type="term" value="P:calcium-mediated signaling"/>
    <property type="evidence" value="ECO:0007669"/>
    <property type="project" value="Ensembl"/>
</dbReference>
<comment type="similarity">
    <text evidence="2 9">Belongs to the intercrine beta (chemokine CC) family.</text>
</comment>